<sequence length="97" mass="11544">MTMGFVVYGVIQLVLHFSGWGPMAKWNWEIDGDLWKFVLPFFLALLWWGFADSSGLTKRREMEKEERRKRDRRRKSVEALGMTPQDDRRKGDRRGPL</sequence>
<dbReference type="EMBL" id="JAAGOH010000015">
    <property type="protein sequence ID" value="NDY92175.1"/>
    <property type="molecule type" value="Genomic_DNA"/>
</dbReference>
<comment type="caution">
    <text evidence="3">The sequence shown here is derived from an EMBL/GenBank/DDBJ whole genome shotgun (WGS) entry which is preliminary data.</text>
</comment>
<dbReference type="NCBIfam" id="TIGR04438">
    <property type="entry name" value="small_Trp_rich"/>
    <property type="match status" value="1"/>
</dbReference>
<feature type="region of interest" description="Disordered" evidence="1">
    <location>
        <begin position="58"/>
        <end position="97"/>
    </location>
</feature>
<dbReference type="InterPro" id="IPR031044">
    <property type="entry name" value="Small_Trp_rich"/>
</dbReference>
<evidence type="ECO:0000256" key="2">
    <source>
        <dbReference type="SAM" id="Phobius"/>
    </source>
</evidence>
<organism evidence="3 4">
    <name type="scientific">Ideonella livida</name>
    <dbReference type="NCBI Taxonomy" id="2707176"/>
    <lineage>
        <taxon>Bacteria</taxon>
        <taxon>Pseudomonadati</taxon>
        <taxon>Pseudomonadota</taxon>
        <taxon>Betaproteobacteria</taxon>
        <taxon>Burkholderiales</taxon>
        <taxon>Sphaerotilaceae</taxon>
        <taxon>Ideonella</taxon>
    </lineage>
</organism>
<keyword evidence="2" id="KW-1133">Transmembrane helix</keyword>
<protein>
    <submittedName>
        <fullName evidence="3">TIGR04438 family Trp-rich protein</fullName>
    </submittedName>
</protein>
<keyword evidence="2" id="KW-0812">Transmembrane</keyword>
<keyword evidence="4" id="KW-1185">Reference proteome</keyword>
<gene>
    <name evidence="3" type="ORF">G3A44_13365</name>
</gene>
<keyword evidence="2" id="KW-0472">Membrane</keyword>
<evidence type="ECO:0000313" key="4">
    <source>
        <dbReference type="Proteomes" id="UP000484255"/>
    </source>
</evidence>
<feature type="transmembrane region" description="Helical" evidence="2">
    <location>
        <begin position="34"/>
        <end position="51"/>
    </location>
</feature>
<accession>A0A7C9PHJ9</accession>
<reference evidence="3 4" key="1">
    <citation type="submission" date="2020-02" db="EMBL/GenBank/DDBJ databases">
        <title>Ideonella bacterium strain TBM-1.</title>
        <authorList>
            <person name="Chen W.-M."/>
        </authorList>
    </citation>
    <scope>NUCLEOTIDE SEQUENCE [LARGE SCALE GENOMIC DNA]</scope>
    <source>
        <strain evidence="3 4">TBM-1</strain>
    </source>
</reference>
<evidence type="ECO:0000256" key="1">
    <source>
        <dbReference type="SAM" id="MobiDB-lite"/>
    </source>
</evidence>
<dbReference type="Proteomes" id="UP000484255">
    <property type="component" value="Unassembled WGS sequence"/>
</dbReference>
<feature type="compositionally biased region" description="Basic and acidic residues" evidence="1">
    <location>
        <begin position="85"/>
        <end position="97"/>
    </location>
</feature>
<feature type="compositionally biased region" description="Basic and acidic residues" evidence="1">
    <location>
        <begin position="58"/>
        <end position="68"/>
    </location>
</feature>
<dbReference type="AlphaFoldDB" id="A0A7C9PHJ9"/>
<evidence type="ECO:0000313" key="3">
    <source>
        <dbReference type="EMBL" id="NDY92175.1"/>
    </source>
</evidence>
<name>A0A7C9PHJ9_9BURK</name>
<proteinExistence type="predicted"/>